<evidence type="ECO:0000256" key="1">
    <source>
        <dbReference type="SAM" id="Phobius"/>
    </source>
</evidence>
<proteinExistence type="predicted"/>
<comment type="caution">
    <text evidence="2">The sequence shown here is derived from an EMBL/GenBank/DDBJ whole genome shotgun (WGS) entry which is preliminary data.</text>
</comment>
<keyword evidence="1" id="KW-0812">Transmembrane</keyword>
<keyword evidence="1" id="KW-1133">Transmembrane helix</keyword>
<accession>A0A3N0X6Z3</accession>
<organism evidence="2 3">
    <name type="scientific">Epilithonimonas hominis</name>
    <dbReference type="NCBI Taxonomy" id="420404"/>
    <lineage>
        <taxon>Bacteria</taxon>
        <taxon>Pseudomonadati</taxon>
        <taxon>Bacteroidota</taxon>
        <taxon>Flavobacteriia</taxon>
        <taxon>Flavobacteriales</taxon>
        <taxon>Weeksellaceae</taxon>
        <taxon>Chryseobacterium group</taxon>
        <taxon>Epilithonimonas</taxon>
    </lineage>
</organism>
<evidence type="ECO:0000313" key="3">
    <source>
        <dbReference type="Proteomes" id="UP000267623"/>
    </source>
</evidence>
<reference evidence="3" key="2">
    <citation type="submission" date="2018-11" db="EMBL/GenBank/DDBJ databases">
        <title>Proposal to divide the Flavobacteriaceae and reorganize its genera based on Amino Acid Identity values calculated from whole genome sequences.</title>
        <authorList>
            <person name="Nicholson A.C."/>
            <person name="Gulvik C.A."/>
            <person name="Whitney A.M."/>
            <person name="Humrighouse B.W."/>
            <person name="Bell M."/>
            <person name="Holmes B."/>
            <person name="Steigerwalt A."/>
            <person name="Villarma A."/>
            <person name="Sheth M."/>
            <person name="Batra D."/>
            <person name="Pryor J."/>
            <person name="Bernardet J.-F."/>
            <person name="Hugo C."/>
            <person name="Kampfer P."/>
            <person name="Newman J."/>
            <person name="Mcquiston J."/>
        </authorList>
    </citation>
    <scope>NUCLEOTIDE SEQUENCE [LARGE SCALE GENOMIC DNA]</scope>
    <source>
        <strain evidence="3">DSM 22165</strain>
    </source>
</reference>
<feature type="transmembrane region" description="Helical" evidence="1">
    <location>
        <begin position="12"/>
        <end position="29"/>
    </location>
</feature>
<reference evidence="3" key="1">
    <citation type="submission" date="2018-11" db="EMBL/GenBank/DDBJ databases">
        <title>Proposal to divide the Flavobacteriaceae and reorganize its genera based on Amino Acid Identity values calculated from whole genome sequences.</title>
        <authorList>
            <person name="Nicholson A.C."/>
            <person name="Gulvik C.A."/>
            <person name="Whitney A.M."/>
            <person name="Humrighouse B.W."/>
            <person name="Bell M."/>
            <person name="Holmes B."/>
            <person name="Steigerwalt A."/>
            <person name="Villarma A."/>
            <person name="Sheth M."/>
            <person name="Batra D."/>
            <person name="Pryor J."/>
            <person name="Bernardet J.-F."/>
            <person name="Hugo C."/>
            <person name="Kampfer P."/>
            <person name="Newman J."/>
            <person name="Mcquiston J.R."/>
        </authorList>
    </citation>
    <scope>NUCLEOTIDE SEQUENCE [LARGE SCALE GENOMIC DNA]</scope>
    <source>
        <strain evidence="3">DSM 22165</strain>
    </source>
</reference>
<sequence>MLLLFFDFINYWGAYFRLPFPLFFLVLKAKKKRAPLKPGRASPFLTILHKKENSKNKKFS</sequence>
<evidence type="ECO:0000313" key="2">
    <source>
        <dbReference type="EMBL" id="ROI12925.1"/>
    </source>
</evidence>
<dbReference type="Proteomes" id="UP000267623">
    <property type="component" value="Unassembled WGS sequence"/>
</dbReference>
<dbReference type="AlphaFoldDB" id="A0A3N0X6Z3"/>
<dbReference type="EMBL" id="RJTU01000065">
    <property type="protein sequence ID" value="ROI12925.1"/>
    <property type="molecule type" value="Genomic_DNA"/>
</dbReference>
<gene>
    <name evidence="2" type="ORF">EGH73_10215</name>
</gene>
<protein>
    <submittedName>
        <fullName evidence="2">Uncharacterized protein</fullName>
    </submittedName>
</protein>
<name>A0A3N0X6Z3_9FLAO</name>
<keyword evidence="1" id="KW-0472">Membrane</keyword>